<dbReference type="EMBL" id="JBJKFK010000050">
    <property type="protein sequence ID" value="KAL3320472.1"/>
    <property type="molecule type" value="Genomic_DNA"/>
</dbReference>
<keyword evidence="1" id="KW-0812">Transmembrane</keyword>
<keyword evidence="3" id="KW-1185">Reference proteome</keyword>
<accession>A0ABD2QM62</accession>
<feature type="transmembrane region" description="Helical" evidence="1">
    <location>
        <begin position="150"/>
        <end position="172"/>
    </location>
</feature>
<reference evidence="2 3" key="1">
    <citation type="submission" date="2024-11" db="EMBL/GenBank/DDBJ databases">
        <title>Adaptive evolution of stress response genes in parasites aligns with host niche diversity.</title>
        <authorList>
            <person name="Hahn C."/>
            <person name="Resl P."/>
        </authorList>
    </citation>
    <scope>NUCLEOTIDE SEQUENCE [LARGE SCALE GENOMIC DNA]</scope>
    <source>
        <strain evidence="2">EGGRZ-B1_66</strain>
        <tissue evidence="2">Body</tissue>
    </source>
</reference>
<keyword evidence="1" id="KW-0472">Membrane</keyword>
<dbReference type="AlphaFoldDB" id="A0ABD2QM62"/>
<dbReference type="Proteomes" id="UP001626550">
    <property type="component" value="Unassembled WGS sequence"/>
</dbReference>
<comment type="caution">
    <text evidence="2">The sequence shown here is derived from an EMBL/GenBank/DDBJ whole genome shotgun (WGS) entry which is preliminary data.</text>
</comment>
<evidence type="ECO:0000313" key="2">
    <source>
        <dbReference type="EMBL" id="KAL3320472.1"/>
    </source>
</evidence>
<name>A0ABD2QM62_9PLAT</name>
<organism evidence="2 3">
    <name type="scientific">Cichlidogyrus casuarinus</name>
    <dbReference type="NCBI Taxonomy" id="1844966"/>
    <lineage>
        <taxon>Eukaryota</taxon>
        <taxon>Metazoa</taxon>
        <taxon>Spiralia</taxon>
        <taxon>Lophotrochozoa</taxon>
        <taxon>Platyhelminthes</taxon>
        <taxon>Monogenea</taxon>
        <taxon>Monopisthocotylea</taxon>
        <taxon>Dactylogyridea</taxon>
        <taxon>Ancyrocephalidae</taxon>
        <taxon>Cichlidogyrus</taxon>
    </lineage>
</organism>
<evidence type="ECO:0000313" key="3">
    <source>
        <dbReference type="Proteomes" id="UP001626550"/>
    </source>
</evidence>
<dbReference type="PANTHER" id="PTHR38337">
    <property type="entry name" value="AGAP010540-PA"/>
    <property type="match status" value="1"/>
</dbReference>
<keyword evidence="1" id="KW-1133">Transmembrane helix</keyword>
<sequence>MKKLGWLPFFRFCANESAFAQYWSSRVCNLVYVAIILLLIVTGFVCDVLVDHVTPGRSITRCMLFDLLCLLIYLMGMRHFRYSQSEAVIGLLERVFQYASFVPGREAQANRMIIRRIMCWFIAIILWIGISLALKLLFVWQNDEKNPVLLVLLLLGFCLLEIITMAVIFIYLMQCELVKTYTELLCQRIQLRAVPISVIFGVGIKFS</sequence>
<gene>
    <name evidence="2" type="ORF">Ciccas_000855</name>
</gene>
<feature type="transmembrane region" description="Helical" evidence="1">
    <location>
        <begin position="30"/>
        <end position="50"/>
    </location>
</feature>
<dbReference type="PANTHER" id="PTHR38337:SF1">
    <property type="entry name" value="GUSTATORY RECEPTOR"/>
    <property type="match status" value="1"/>
</dbReference>
<feature type="transmembrane region" description="Helical" evidence="1">
    <location>
        <begin position="117"/>
        <end position="138"/>
    </location>
</feature>
<feature type="transmembrane region" description="Helical" evidence="1">
    <location>
        <begin position="62"/>
        <end position="81"/>
    </location>
</feature>
<proteinExistence type="predicted"/>
<evidence type="ECO:0000256" key="1">
    <source>
        <dbReference type="SAM" id="Phobius"/>
    </source>
</evidence>
<protein>
    <submittedName>
        <fullName evidence="2">Uncharacterized protein</fullName>
    </submittedName>
</protein>